<evidence type="ECO:0008006" key="8">
    <source>
        <dbReference type="Google" id="ProtNLM"/>
    </source>
</evidence>
<feature type="transmembrane region" description="Helical" evidence="5">
    <location>
        <begin position="40"/>
        <end position="63"/>
    </location>
</feature>
<dbReference type="GO" id="GO:0005384">
    <property type="term" value="F:manganese ion transmembrane transporter activity"/>
    <property type="evidence" value="ECO:0007669"/>
    <property type="project" value="InterPro"/>
</dbReference>
<keyword evidence="3 5" id="KW-1133">Transmembrane helix</keyword>
<organism evidence="6 7">
    <name type="scientific">Candidatus Giovannonibacteria bacterium GW2011_GWA2_53_7</name>
    <dbReference type="NCBI Taxonomy" id="1618650"/>
    <lineage>
        <taxon>Bacteria</taxon>
        <taxon>Candidatus Giovannoniibacteriota</taxon>
    </lineage>
</organism>
<accession>A0A0G2A6Z8</accession>
<keyword evidence="2 5" id="KW-0812">Transmembrane</keyword>
<feature type="transmembrane region" description="Helical" evidence="5">
    <location>
        <begin position="84"/>
        <end position="101"/>
    </location>
</feature>
<feature type="transmembrane region" description="Helical" evidence="5">
    <location>
        <begin position="149"/>
        <end position="170"/>
    </location>
</feature>
<dbReference type="GO" id="GO:0012505">
    <property type="term" value="C:endomembrane system"/>
    <property type="evidence" value="ECO:0007669"/>
    <property type="project" value="UniProtKB-SubCell"/>
</dbReference>
<dbReference type="AlphaFoldDB" id="A0A0G2A6Z8"/>
<evidence type="ECO:0000313" key="7">
    <source>
        <dbReference type="Proteomes" id="UP000034290"/>
    </source>
</evidence>
<comment type="subcellular location">
    <subcellularLocation>
        <location evidence="1">Endomembrane system</location>
        <topology evidence="1">Multi-pass membrane protein</topology>
    </subcellularLocation>
</comment>
<name>A0A0G2A6Z8_9BACT</name>
<dbReference type="InterPro" id="IPR008217">
    <property type="entry name" value="Ccc1_fam"/>
</dbReference>
<dbReference type="GO" id="GO:0030026">
    <property type="term" value="P:intracellular manganese ion homeostasis"/>
    <property type="evidence" value="ECO:0007669"/>
    <property type="project" value="InterPro"/>
</dbReference>
<evidence type="ECO:0000256" key="5">
    <source>
        <dbReference type="SAM" id="Phobius"/>
    </source>
</evidence>
<dbReference type="CDD" id="cd01059">
    <property type="entry name" value="CCC1_like"/>
    <property type="match status" value="1"/>
</dbReference>
<evidence type="ECO:0000256" key="2">
    <source>
        <dbReference type="ARBA" id="ARBA00022692"/>
    </source>
</evidence>
<proteinExistence type="predicted"/>
<evidence type="ECO:0000256" key="3">
    <source>
        <dbReference type="ARBA" id="ARBA00022989"/>
    </source>
</evidence>
<dbReference type="Proteomes" id="UP000034290">
    <property type="component" value="Unassembled WGS sequence"/>
</dbReference>
<protein>
    <recommendedName>
        <fullName evidence="8">Integral membrane protein</fullName>
    </recommendedName>
</protein>
<reference evidence="6 7" key="1">
    <citation type="journal article" date="2015" name="Nature">
        <title>rRNA introns, odd ribosomes, and small enigmatic genomes across a large radiation of phyla.</title>
        <authorList>
            <person name="Brown C.T."/>
            <person name="Hug L.A."/>
            <person name="Thomas B.C."/>
            <person name="Sharon I."/>
            <person name="Castelle C.J."/>
            <person name="Singh A."/>
            <person name="Wilkins M.J."/>
            <person name="Williams K.H."/>
            <person name="Banfield J.F."/>
        </authorList>
    </citation>
    <scope>NUCLEOTIDE SEQUENCE [LARGE SCALE GENOMIC DNA]</scope>
</reference>
<gene>
    <name evidence="6" type="ORF">UY81_C0018G0006</name>
</gene>
<sequence length="175" mass="18758">MKPSLTERYLQEVTFGLEDSLVSTVGTVTGMAIGSGNREIILLAGLVIIFVEATSMAAGSYLSDKVRHDADRIQGVEENGWHRPIVAGAFMGGSYLLAGVVPLAPYVFLPIMPAATLSVLFTLLTLFIVGMWQTQFTKRVWYKSGGEMLLVGGVAIVLGLVVGRLASQFLGTSIY</sequence>
<dbReference type="Pfam" id="PF01988">
    <property type="entry name" value="VIT1"/>
    <property type="match status" value="2"/>
</dbReference>
<evidence type="ECO:0000256" key="4">
    <source>
        <dbReference type="ARBA" id="ARBA00023136"/>
    </source>
</evidence>
<evidence type="ECO:0000256" key="1">
    <source>
        <dbReference type="ARBA" id="ARBA00004127"/>
    </source>
</evidence>
<feature type="transmembrane region" description="Helical" evidence="5">
    <location>
        <begin position="107"/>
        <end position="129"/>
    </location>
</feature>
<keyword evidence="4 5" id="KW-0472">Membrane</keyword>
<evidence type="ECO:0000313" key="6">
    <source>
        <dbReference type="EMBL" id="KKW36667.1"/>
    </source>
</evidence>
<dbReference type="PANTHER" id="PTHR31851">
    <property type="entry name" value="FE(2+)/MN(2+) TRANSPORTER PCL1"/>
    <property type="match status" value="1"/>
</dbReference>
<dbReference type="EMBL" id="LCRM01000018">
    <property type="protein sequence ID" value="KKW36667.1"/>
    <property type="molecule type" value="Genomic_DNA"/>
</dbReference>
<comment type="caution">
    <text evidence="6">The sequence shown here is derived from an EMBL/GenBank/DDBJ whole genome shotgun (WGS) entry which is preliminary data.</text>
</comment>